<keyword evidence="7" id="KW-0732">Signal</keyword>
<evidence type="ECO:0000313" key="10">
    <source>
        <dbReference type="Proteomes" id="UP000662888"/>
    </source>
</evidence>
<dbReference type="SUPFAM" id="SSF46626">
    <property type="entry name" value="Cytochrome c"/>
    <property type="match status" value="1"/>
</dbReference>
<keyword evidence="5 6" id="KW-0408">Iron</keyword>
<keyword evidence="4" id="KW-0249">Electron transport</keyword>
<dbReference type="RefSeq" id="WP_206087396.1">
    <property type="nucleotide sequence ID" value="NZ_CP065053.1"/>
</dbReference>
<evidence type="ECO:0000256" key="2">
    <source>
        <dbReference type="ARBA" id="ARBA00022617"/>
    </source>
</evidence>
<evidence type="ECO:0000256" key="5">
    <source>
        <dbReference type="ARBA" id="ARBA00023004"/>
    </source>
</evidence>
<evidence type="ECO:0000313" key="9">
    <source>
        <dbReference type="EMBL" id="QPI47719.1"/>
    </source>
</evidence>
<evidence type="ECO:0000256" key="7">
    <source>
        <dbReference type="SAM" id="SignalP"/>
    </source>
</evidence>
<dbReference type="InterPro" id="IPR036909">
    <property type="entry name" value="Cyt_c-like_dom_sf"/>
</dbReference>
<evidence type="ECO:0000256" key="4">
    <source>
        <dbReference type="ARBA" id="ARBA00022982"/>
    </source>
</evidence>
<keyword evidence="3 6" id="KW-0479">Metal-binding</keyword>
<dbReference type="Gene3D" id="1.10.760.10">
    <property type="entry name" value="Cytochrome c-like domain"/>
    <property type="match status" value="1"/>
</dbReference>
<gene>
    <name evidence="9" type="ORF">IV454_19285</name>
</gene>
<keyword evidence="10" id="KW-1185">Reference proteome</keyword>
<organism evidence="9 10">
    <name type="scientific">Massilia antarctica</name>
    <dbReference type="NCBI Taxonomy" id="2765360"/>
    <lineage>
        <taxon>Bacteria</taxon>
        <taxon>Pseudomonadati</taxon>
        <taxon>Pseudomonadota</taxon>
        <taxon>Betaproteobacteria</taxon>
        <taxon>Burkholderiales</taxon>
        <taxon>Oxalobacteraceae</taxon>
        <taxon>Telluria group</taxon>
        <taxon>Massilia</taxon>
    </lineage>
</organism>
<accession>A0AA49A5X8</accession>
<dbReference type="Pfam" id="PF13442">
    <property type="entry name" value="Cytochrome_CBB3"/>
    <property type="match status" value="1"/>
</dbReference>
<dbReference type="InterPro" id="IPR009056">
    <property type="entry name" value="Cyt_c-like_dom"/>
</dbReference>
<evidence type="ECO:0000256" key="6">
    <source>
        <dbReference type="PROSITE-ProRule" id="PRU00433"/>
    </source>
</evidence>
<feature type="domain" description="Cytochrome c" evidence="8">
    <location>
        <begin position="70"/>
        <end position="150"/>
    </location>
</feature>
<dbReference type="PRINTS" id="PR00607">
    <property type="entry name" value="CYTCHROMECIE"/>
</dbReference>
<protein>
    <submittedName>
        <fullName evidence="9">Cytochrome c5 family protein</fullName>
    </submittedName>
</protein>
<proteinExistence type="predicted"/>
<evidence type="ECO:0000259" key="8">
    <source>
        <dbReference type="PROSITE" id="PS51007"/>
    </source>
</evidence>
<feature type="signal peptide" evidence="7">
    <location>
        <begin position="1"/>
        <end position="16"/>
    </location>
</feature>
<reference evidence="9 10" key="1">
    <citation type="submission" date="2020-11" db="EMBL/GenBank/DDBJ databases">
        <authorList>
            <person name="Sun Q."/>
        </authorList>
    </citation>
    <scope>NUCLEOTIDE SEQUENCE [LARGE SCALE GENOMIC DNA]</scope>
    <source>
        <strain evidence="9 10">P8398</strain>
    </source>
</reference>
<sequence length="151" mass="14573">MKSTTLLSLLIVAALAACGDKAPAPGAASGPTANAPVPAAPAAVPAAAPAPAPAPAAAAAAASIPAASPAELAAGEKIYAASCVSCHGAAVLGAPKLGDKPSWAPRAAKGVDVLYAHAMNGFNMMPPRGGNAALKDEEIKSVVDFMLSKAR</sequence>
<dbReference type="Proteomes" id="UP000662888">
    <property type="component" value="Chromosome"/>
</dbReference>
<dbReference type="PANTHER" id="PTHR40942:SF4">
    <property type="entry name" value="CYTOCHROME C5"/>
    <property type="match status" value="1"/>
</dbReference>
<dbReference type="EMBL" id="CP065053">
    <property type="protein sequence ID" value="QPI47719.1"/>
    <property type="molecule type" value="Genomic_DNA"/>
</dbReference>
<dbReference type="InterPro" id="IPR002323">
    <property type="entry name" value="Cyt_CIE"/>
</dbReference>
<dbReference type="PROSITE" id="PS51257">
    <property type="entry name" value="PROKAR_LIPOPROTEIN"/>
    <property type="match status" value="1"/>
</dbReference>
<dbReference type="PANTHER" id="PTHR40942">
    <property type="match status" value="1"/>
</dbReference>
<keyword evidence="2 6" id="KW-0349">Heme</keyword>
<evidence type="ECO:0000256" key="1">
    <source>
        <dbReference type="ARBA" id="ARBA00022448"/>
    </source>
</evidence>
<name>A0AA49A5X8_9BURK</name>
<dbReference type="PROSITE" id="PS51007">
    <property type="entry name" value="CYTC"/>
    <property type="match status" value="1"/>
</dbReference>
<keyword evidence="1" id="KW-0813">Transport</keyword>
<evidence type="ECO:0000256" key="3">
    <source>
        <dbReference type="ARBA" id="ARBA00022723"/>
    </source>
</evidence>
<feature type="chain" id="PRO_5045316478" evidence="7">
    <location>
        <begin position="17"/>
        <end position="151"/>
    </location>
</feature>